<dbReference type="HOGENOM" id="CLU_2522440_0_0_9"/>
<protein>
    <submittedName>
        <fullName evidence="2">Uncharacterized protein</fullName>
    </submittedName>
</protein>
<proteinExistence type="predicted"/>
<comment type="caution">
    <text evidence="2">The sequence shown here is derived from an EMBL/GenBank/DDBJ whole genome shotgun (WGS) entry which is preliminary data.</text>
</comment>
<evidence type="ECO:0000313" key="3">
    <source>
        <dbReference type="Proteomes" id="UP000013782"/>
    </source>
</evidence>
<sequence length="84" mass="10051">MFAKKEIWYIKLCLTLLMLAAIVLMPTFVYSFWRGMLIVGSYLLLSILNYYAEENRGCFKERRDNLLFDLIMIFILFLVLCYAF</sequence>
<name>R2TCS0_9ENTE</name>
<dbReference type="Proteomes" id="UP000013782">
    <property type="component" value="Unassembled WGS sequence"/>
</dbReference>
<accession>R2TCS0</accession>
<feature type="transmembrane region" description="Helical" evidence="1">
    <location>
        <begin position="7"/>
        <end position="26"/>
    </location>
</feature>
<keyword evidence="1" id="KW-0472">Membrane</keyword>
<evidence type="ECO:0000313" key="2">
    <source>
        <dbReference type="EMBL" id="EOH97989.1"/>
    </source>
</evidence>
<reference evidence="2 3" key="1">
    <citation type="submission" date="2013-02" db="EMBL/GenBank/DDBJ databases">
        <title>The Genome Sequence of Enterococcus pallens BAA-351.</title>
        <authorList>
            <consortium name="The Broad Institute Genome Sequencing Platform"/>
            <consortium name="The Broad Institute Genome Sequencing Center for Infectious Disease"/>
            <person name="Earl A.M."/>
            <person name="Gilmore M.S."/>
            <person name="Lebreton F."/>
            <person name="Walker B."/>
            <person name="Young S.K."/>
            <person name="Zeng Q."/>
            <person name="Gargeya S."/>
            <person name="Fitzgerald M."/>
            <person name="Haas B."/>
            <person name="Abouelleil A."/>
            <person name="Alvarado L."/>
            <person name="Arachchi H.M."/>
            <person name="Berlin A.M."/>
            <person name="Chapman S.B."/>
            <person name="Dewar J."/>
            <person name="Goldberg J."/>
            <person name="Griggs A."/>
            <person name="Gujja S."/>
            <person name="Hansen M."/>
            <person name="Howarth C."/>
            <person name="Imamovic A."/>
            <person name="Larimer J."/>
            <person name="McCowan C."/>
            <person name="Murphy C."/>
            <person name="Neiman D."/>
            <person name="Pearson M."/>
            <person name="Priest M."/>
            <person name="Roberts A."/>
            <person name="Saif S."/>
            <person name="Shea T."/>
            <person name="Sisk P."/>
            <person name="Sykes S."/>
            <person name="Wortman J."/>
            <person name="Nusbaum C."/>
            <person name="Birren B."/>
        </authorList>
    </citation>
    <scope>NUCLEOTIDE SEQUENCE [LARGE SCALE GENOMIC DNA]</scope>
    <source>
        <strain evidence="2 3">ATCC BAA-351</strain>
    </source>
</reference>
<dbReference type="PATRIC" id="fig|1158607.4.peg.1476"/>
<keyword evidence="1" id="KW-0812">Transmembrane</keyword>
<gene>
    <name evidence="2" type="ORF">UAU_00658</name>
</gene>
<feature type="transmembrane region" description="Helical" evidence="1">
    <location>
        <begin position="64"/>
        <end position="83"/>
    </location>
</feature>
<keyword evidence="1" id="KW-1133">Transmembrane helix</keyword>
<keyword evidence="3" id="KW-1185">Reference proteome</keyword>
<evidence type="ECO:0000256" key="1">
    <source>
        <dbReference type="SAM" id="Phobius"/>
    </source>
</evidence>
<organism evidence="2 3">
    <name type="scientific">Enterococcus pallens ATCC BAA-351</name>
    <dbReference type="NCBI Taxonomy" id="1158607"/>
    <lineage>
        <taxon>Bacteria</taxon>
        <taxon>Bacillati</taxon>
        <taxon>Bacillota</taxon>
        <taxon>Bacilli</taxon>
        <taxon>Lactobacillales</taxon>
        <taxon>Enterococcaceae</taxon>
        <taxon>Enterococcus</taxon>
    </lineage>
</organism>
<dbReference type="AlphaFoldDB" id="R2TCS0"/>
<dbReference type="EMBL" id="AJAQ01000001">
    <property type="protein sequence ID" value="EOH97989.1"/>
    <property type="molecule type" value="Genomic_DNA"/>
</dbReference>
<feature type="transmembrane region" description="Helical" evidence="1">
    <location>
        <begin position="32"/>
        <end position="52"/>
    </location>
</feature>